<evidence type="ECO:0000313" key="2">
    <source>
        <dbReference type="Proteomes" id="UP000594260"/>
    </source>
</evidence>
<dbReference type="AlphaFoldDB" id="A0A7M7KGM8"/>
<keyword evidence="2" id="KW-1185">Reference proteome</keyword>
<dbReference type="EnsemblMetazoa" id="XM_022809502">
    <property type="protein sequence ID" value="XP_022665237"/>
    <property type="gene ID" value="LOC111252086"/>
</dbReference>
<dbReference type="GeneID" id="111252086"/>
<evidence type="ECO:0000313" key="1">
    <source>
        <dbReference type="EnsemblMetazoa" id="XP_022665237"/>
    </source>
</evidence>
<sequence length="128" mass="13986">MSSSSFAAPDDGFRRKASGVMATVLQRQNHYRVCTAVHNVASNLQRLPTLTESGANSTGLYGADALCDAGKCDIAGPWMSPQPSSQHRCRCNRNSCVSNSTNSRSNTRVKPLQLLYRFCLHRSPPSVR</sequence>
<reference evidence="1" key="1">
    <citation type="submission" date="2021-01" db="UniProtKB">
        <authorList>
            <consortium name="EnsemblMetazoa"/>
        </authorList>
    </citation>
    <scope>IDENTIFICATION</scope>
</reference>
<name>A0A7M7KGM8_VARDE</name>
<accession>A0A7M7KGM8</accession>
<dbReference type="Proteomes" id="UP000594260">
    <property type="component" value="Unplaced"/>
</dbReference>
<proteinExistence type="predicted"/>
<organism evidence="1 2">
    <name type="scientific">Varroa destructor</name>
    <name type="common">Honeybee mite</name>
    <dbReference type="NCBI Taxonomy" id="109461"/>
    <lineage>
        <taxon>Eukaryota</taxon>
        <taxon>Metazoa</taxon>
        <taxon>Ecdysozoa</taxon>
        <taxon>Arthropoda</taxon>
        <taxon>Chelicerata</taxon>
        <taxon>Arachnida</taxon>
        <taxon>Acari</taxon>
        <taxon>Parasitiformes</taxon>
        <taxon>Mesostigmata</taxon>
        <taxon>Gamasina</taxon>
        <taxon>Dermanyssoidea</taxon>
        <taxon>Varroidae</taxon>
        <taxon>Varroa</taxon>
    </lineage>
</organism>
<protein>
    <submittedName>
        <fullName evidence="1">Uncharacterized protein</fullName>
    </submittedName>
</protein>
<dbReference type="RefSeq" id="XP_022665237.1">
    <property type="nucleotide sequence ID" value="XM_022809502.1"/>
</dbReference>